<dbReference type="CDD" id="cd01110">
    <property type="entry name" value="HTH_SoxR"/>
    <property type="match status" value="1"/>
</dbReference>
<keyword evidence="5" id="KW-0805">Transcription regulation</keyword>
<dbReference type="GO" id="GO:0051537">
    <property type="term" value="F:2 iron, 2 sulfur cluster binding"/>
    <property type="evidence" value="ECO:0007669"/>
    <property type="project" value="UniProtKB-KW"/>
</dbReference>
<name>A0A2C9D8P0_9HYPH</name>
<dbReference type="PANTHER" id="PTHR30204">
    <property type="entry name" value="REDOX-CYCLING DRUG-SENSING TRANSCRIPTIONAL ACTIVATOR SOXR"/>
    <property type="match status" value="1"/>
</dbReference>
<keyword evidence="4" id="KW-0411">Iron-sulfur</keyword>
<keyword evidence="10" id="KW-1185">Reference proteome</keyword>
<dbReference type="GO" id="GO:0006979">
    <property type="term" value="P:response to oxidative stress"/>
    <property type="evidence" value="ECO:0007669"/>
    <property type="project" value="InterPro"/>
</dbReference>
<dbReference type="GO" id="GO:0003677">
    <property type="term" value="F:DNA binding"/>
    <property type="evidence" value="ECO:0007669"/>
    <property type="project" value="UniProtKB-KW"/>
</dbReference>
<dbReference type="PRINTS" id="PR00040">
    <property type="entry name" value="HTHMERR"/>
</dbReference>
<dbReference type="InterPro" id="IPR009061">
    <property type="entry name" value="DNA-bd_dom_put_sf"/>
</dbReference>
<organism evidence="9 10">
    <name type="scientific">Hartmannibacter diazotrophicus</name>
    <dbReference type="NCBI Taxonomy" id="1482074"/>
    <lineage>
        <taxon>Bacteria</taxon>
        <taxon>Pseudomonadati</taxon>
        <taxon>Pseudomonadota</taxon>
        <taxon>Alphaproteobacteria</taxon>
        <taxon>Hyphomicrobiales</taxon>
        <taxon>Pleomorphomonadaceae</taxon>
        <taxon>Hartmannibacter</taxon>
    </lineage>
</organism>
<dbReference type="InterPro" id="IPR047057">
    <property type="entry name" value="MerR_fam"/>
</dbReference>
<keyword evidence="7" id="KW-0804">Transcription</keyword>
<keyword evidence="2" id="KW-0479">Metal-binding</keyword>
<proteinExistence type="predicted"/>
<dbReference type="Pfam" id="PF09278">
    <property type="entry name" value="MerR-DNA-bind"/>
    <property type="match status" value="1"/>
</dbReference>
<dbReference type="InterPro" id="IPR000551">
    <property type="entry name" value="MerR-type_HTH_dom"/>
</dbReference>
<keyword evidence="6" id="KW-0238">DNA-binding</keyword>
<evidence type="ECO:0000256" key="6">
    <source>
        <dbReference type="ARBA" id="ARBA00023125"/>
    </source>
</evidence>
<dbReference type="Gene3D" id="1.10.1660.10">
    <property type="match status" value="1"/>
</dbReference>
<keyword evidence="1" id="KW-0001">2Fe-2S</keyword>
<evidence type="ECO:0000256" key="5">
    <source>
        <dbReference type="ARBA" id="ARBA00023015"/>
    </source>
</evidence>
<dbReference type="PANTHER" id="PTHR30204:SF0">
    <property type="entry name" value="REDOX-SENSITIVE TRANSCRIPTIONAL ACTIVATOR SOXR"/>
    <property type="match status" value="1"/>
</dbReference>
<dbReference type="OrthoDB" id="9802944at2"/>
<accession>A0A2C9D8P0</accession>
<evidence type="ECO:0000313" key="10">
    <source>
        <dbReference type="Proteomes" id="UP000223606"/>
    </source>
</evidence>
<dbReference type="NCBIfam" id="TIGR01950">
    <property type="entry name" value="SoxR"/>
    <property type="match status" value="1"/>
</dbReference>
<dbReference type="Pfam" id="PF00376">
    <property type="entry name" value="MerR"/>
    <property type="match status" value="1"/>
</dbReference>
<dbReference type="RefSeq" id="WP_099556915.1">
    <property type="nucleotide sequence ID" value="NZ_LT960614.1"/>
</dbReference>
<evidence type="ECO:0000256" key="3">
    <source>
        <dbReference type="ARBA" id="ARBA00023004"/>
    </source>
</evidence>
<evidence type="ECO:0000256" key="7">
    <source>
        <dbReference type="ARBA" id="ARBA00023163"/>
    </source>
</evidence>
<sequence>MTPISPTAARLLSVGEVVRRSGLPVSTLHYYEAEGLIGALRSAGNQRRYPRGVLRRLAVIRVALQTGIPIRRIKEALAPLPRDRAPSAEDWKHMSALWRDDLQARIDQLTRLRDQLDGCIGCGCLSLAECPLRNPDDILAAKGPGARLLMAEGERAADDDCR</sequence>
<reference evidence="10" key="1">
    <citation type="submission" date="2017-09" db="EMBL/GenBank/DDBJ databases">
        <title>Genome sequence of Nannocystis excedens DSM 71.</title>
        <authorList>
            <person name="Blom J."/>
        </authorList>
    </citation>
    <scope>NUCLEOTIDE SEQUENCE [LARGE SCALE GENOMIC DNA]</scope>
    <source>
        <strain evidence="10">type strain: E19</strain>
    </source>
</reference>
<dbReference type="GO" id="GO:0046872">
    <property type="term" value="F:metal ion binding"/>
    <property type="evidence" value="ECO:0007669"/>
    <property type="project" value="UniProtKB-KW"/>
</dbReference>
<dbReference type="SMART" id="SM00422">
    <property type="entry name" value="HTH_MERR"/>
    <property type="match status" value="1"/>
</dbReference>
<feature type="domain" description="HTH merR-type" evidence="8">
    <location>
        <begin position="11"/>
        <end position="79"/>
    </location>
</feature>
<dbReference type="Proteomes" id="UP000223606">
    <property type="component" value="Chromosome 1"/>
</dbReference>
<gene>
    <name evidence="9" type="primary">soxR</name>
    <name evidence="9" type="ORF">HDIA_3008</name>
</gene>
<evidence type="ECO:0000256" key="4">
    <source>
        <dbReference type="ARBA" id="ARBA00023014"/>
    </source>
</evidence>
<dbReference type="AlphaFoldDB" id="A0A2C9D8P0"/>
<dbReference type="GO" id="GO:0003700">
    <property type="term" value="F:DNA-binding transcription factor activity"/>
    <property type="evidence" value="ECO:0007669"/>
    <property type="project" value="InterPro"/>
</dbReference>
<dbReference type="KEGG" id="hdi:HDIA_3008"/>
<keyword evidence="3" id="KW-0408">Iron</keyword>
<dbReference type="PROSITE" id="PS50937">
    <property type="entry name" value="HTH_MERR_2"/>
    <property type="match status" value="1"/>
</dbReference>
<evidence type="ECO:0000256" key="2">
    <source>
        <dbReference type="ARBA" id="ARBA00022723"/>
    </source>
</evidence>
<dbReference type="EMBL" id="LT960614">
    <property type="protein sequence ID" value="SON56549.1"/>
    <property type="molecule type" value="Genomic_DNA"/>
</dbReference>
<dbReference type="InterPro" id="IPR010211">
    <property type="entry name" value="Redox-sen_tscrpt-act_SoxR"/>
</dbReference>
<evidence type="ECO:0000259" key="8">
    <source>
        <dbReference type="PROSITE" id="PS50937"/>
    </source>
</evidence>
<protein>
    <submittedName>
        <fullName evidence="9">Redox-sensitive transcriptional activator SoxR</fullName>
    </submittedName>
</protein>
<dbReference type="InterPro" id="IPR015358">
    <property type="entry name" value="Tscrpt_reg_MerR_DNA-bd"/>
</dbReference>
<dbReference type="SUPFAM" id="SSF46955">
    <property type="entry name" value="Putative DNA-binding domain"/>
    <property type="match status" value="1"/>
</dbReference>
<evidence type="ECO:0000313" key="9">
    <source>
        <dbReference type="EMBL" id="SON56549.1"/>
    </source>
</evidence>
<evidence type="ECO:0000256" key="1">
    <source>
        <dbReference type="ARBA" id="ARBA00022714"/>
    </source>
</evidence>